<evidence type="ECO:0000256" key="1">
    <source>
        <dbReference type="ARBA" id="ARBA00006484"/>
    </source>
</evidence>
<evidence type="ECO:0000313" key="5">
    <source>
        <dbReference type="Proteomes" id="UP000053095"/>
    </source>
</evidence>
<dbReference type="InterPro" id="IPR036291">
    <property type="entry name" value="NAD(P)-bd_dom_sf"/>
</dbReference>
<dbReference type="SMART" id="SM00822">
    <property type="entry name" value="PKS_KR"/>
    <property type="match status" value="1"/>
</dbReference>
<dbReference type="Gene3D" id="3.40.50.720">
    <property type="entry name" value="NAD(P)-binding Rossmann-like Domain"/>
    <property type="match status" value="1"/>
</dbReference>
<evidence type="ECO:0000313" key="4">
    <source>
        <dbReference type="EMBL" id="GAM40127.1"/>
    </source>
</evidence>
<proteinExistence type="inferred from homology"/>
<dbReference type="PRINTS" id="PR00081">
    <property type="entry name" value="GDHRDH"/>
</dbReference>
<dbReference type="GO" id="GO:0016491">
    <property type="term" value="F:oxidoreductase activity"/>
    <property type="evidence" value="ECO:0007669"/>
    <property type="project" value="UniProtKB-KW"/>
</dbReference>
<dbReference type="PANTHER" id="PTHR42901:SF1">
    <property type="entry name" value="ALCOHOL DEHYDROGENASE"/>
    <property type="match status" value="1"/>
</dbReference>
<dbReference type="CDD" id="cd05233">
    <property type="entry name" value="SDR_c"/>
    <property type="match status" value="1"/>
</dbReference>
<dbReference type="Pfam" id="PF00106">
    <property type="entry name" value="adh_short"/>
    <property type="match status" value="1"/>
</dbReference>
<keyword evidence="5" id="KW-1185">Reference proteome</keyword>
<comment type="similarity">
    <text evidence="1">Belongs to the short-chain dehydrogenases/reductases (SDR) family.</text>
</comment>
<dbReference type="InterPro" id="IPR057326">
    <property type="entry name" value="KR_dom"/>
</dbReference>
<name>A0A6V8HF62_TALPI</name>
<dbReference type="Proteomes" id="UP000053095">
    <property type="component" value="Unassembled WGS sequence"/>
</dbReference>
<organism evidence="4 5">
    <name type="scientific">Talaromyces pinophilus</name>
    <name type="common">Penicillium pinophilum</name>
    <dbReference type="NCBI Taxonomy" id="128442"/>
    <lineage>
        <taxon>Eukaryota</taxon>
        <taxon>Fungi</taxon>
        <taxon>Dikarya</taxon>
        <taxon>Ascomycota</taxon>
        <taxon>Pezizomycotina</taxon>
        <taxon>Eurotiomycetes</taxon>
        <taxon>Eurotiomycetidae</taxon>
        <taxon>Eurotiales</taxon>
        <taxon>Trichocomaceae</taxon>
        <taxon>Talaromyces</taxon>
        <taxon>Talaromyces sect. Talaromyces</taxon>
    </lineage>
</organism>
<dbReference type="EMBL" id="DF933830">
    <property type="protein sequence ID" value="GAM40127.1"/>
    <property type="molecule type" value="Genomic_DNA"/>
</dbReference>
<accession>A0A6V8HF62</accession>
<keyword evidence="2" id="KW-0560">Oxidoreductase</keyword>
<evidence type="ECO:0000256" key="2">
    <source>
        <dbReference type="ARBA" id="ARBA00023002"/>
    </source>
</evidence>
<feature type="domain" description="Ketoreductase" evidence="3">
    <location>
        <begin position="32"/>
        <end position="202"/>
    </location>
</feature>
<dbReference type="SUPFAM" id="SSF51735">
    <property type="entry name" value="NAD(P)-binding Rossmann-fold domains"/>
    <property type="match status" value="1"/>
</dbReference>
<evidence type="ECO:0000259" key="3">
    <source>
        <dbReference type="SMART" id="SM00822"/>
    </source>
</evidence>
<dbReference type="AlphaFoldDB" id="A0A6V8HF62"/>
<comment type="caution">
    <text evidence="4">The sequence shown here is derived from an EMBL/GenBank/DDBJ whole genome shotgun (WGS) entry which is preliminary data.</text>
</comment>
<reference evidence="5" key="1">
    <citation type="journal article" date="2015" name="Genome Announc.">
        <title>Draft genome sequence of Talaromyces cellulolyticus strain Y-94, a source of lignocellulosic biomass-degrading enzymes.</title>
        <authorList>
            <person name="Fujii T."/>
            <person name="Koike H."/>
            <person name="Sawayama S."/>
            <person name="Yano S."/>
            <person name="Inoue H."/>
        </authorList>
    </citation>
    <scope>NUCLEOTIDE SEQUENCE [LARGE SCALE GENOMIC DNA]</scope>
    <source>
        <strain evidence="5">Y-94</strain>
    </source>
</reference>
<dbReference type="PANTHER" id="PTHR42901">
    <property type="entry name" value="ALCOHOL DEHYDROGENASE"/>
    <property type="match status" value="1"/>
</dbReference>
<dbReference type="InterPro" id="IPR002347">
    <property type="entry name" value="SDR_fam"/>
</dbReference>
<sequence length="286" mass="30898">MASFNVDFVPTSHHDTYPTISETNPELSCKGKVAFITGGGRGIGRAIAKAFAIAGAKGIFLIGRTASDLLSAAEEIKSLSTGNPVPVHHAKADVTDKEAVVSAFKQAIEAFGHIDVLIQNAGYLDDHRSLLDSDLDDYWKTFEINVKGGLIVVQQFLKHSQPDDTIINIGSGAGHLPCLPGYSAYSSSKLAFAKVIEHVQLENPDLRIFNINPGAIATEMQAKSGDVPVVDTIRLPGSYCVWLAASKDADCLKGRFLWSNWDINELMQRADDIKKQNLLTHGLIGL</sequence>
<protein>
    <recommendedName>
        <fullName evidence="3">Ketoreductase domain-containing protein</fullName>
    </recommendedName>
</protein>
<gene>
    <name evidence="4" type="ORF">TCE0_034r12233</name>
</gene>